<sequence>MWFLEADIALRLLGGCVLWAAASALARKYWSQAKLEGFLPILDLILIAYVSEWLAVFYAAYTAVTFGIAHLAGKGKGAWRQVVFIGCCLLCAVPFFYIRFRELFPELPLLFALTGIAYNMLKAVDAVYYVYYSGERLNFLHYANYMLFFPVITAGPILRYRDFSRSLARPEAISGESLTRDFKRLIRGYFKKVVVLALVNVVLARLAELGPRPWWSLAACLVSYLLLWLDMSGYADIAIAMGGFLGLKVPENFKKPLRAVSFTQFWRNWHVSLTDWIREHIFVVLNGKKLNKYQGAMIGFGTMMVMGLWHGFSMTFVLDGLMNGSLLAFENLCGITTVKRGANRYYVLFRRAVVALVFSFTTIFYTLDSAQLSNVLRGFVSL</sequence>
<feature type="transmembrane region" description="Helical" evidence="5">
    <location>
        <begin position="38"/>
        <end position="58"/>
    </location>
</feature>
<dbReference type="PANTHER" id="PTHR13285">
    <property type="entry name" value="ACYLTRANSFERASE"/>
    <property type="match status" value="1"/>
</dbReference>
<accession>A0A9D1DLY0</accession>
<dbReference type="GO" id="GO:0016746">
    <property type="term" value="F:acyltransferase activity"/>
    <property type="evidence" value="ECO:0007669"/>
    <property type="project" value="TreeGrafter"/>
</dbReference>
<keyword evidence="4 5" id="KW-0472">Membrane</keyword>
<name>A0A9D1DLY0_9FIRM</name>
<evidence type="ECO:0008006" key="8">
    <source>
        <dbReference type="Google" id="ProtNLM"/>
    </source>
</evidence>
<evidence type="ECO:0000256" key="3">
    <source>
        <dbReference type="ARBA" id="ARBA00022989"/>
    </source>
</evidence>
<evidence type="ECO:0000256" key="2">
    <source>
        <dbReference type="ARBA" id="ARBA00022692"/>
    </source>
</evidence>
<comment type="caution">
    <text evidence="6">The sequence shown here is derived from an EMBL/GenBank/DDBJ whole genome shotgun (WGS) entry which is preliminary data.</text>
</comment>
<dbReference type="InterPro" id="IPR051085">
    <property type="entry name" value="MB_O-acyltransferase"/>
</dbReference>
<protein>
    <recommendedName>
        <fullName evidence="8">MBOAT family protein</fullName>
    </recommendedName>
</protein>
<feature type="transmembrane region" description="Helical" evidence="5">
    <location>
        <begin position="348"/>
        <end position="367"/>
    </location>
</feature>
<dbReference type="Proteomes" id="UP000824238">
    <property type="component" value="Unassembled WGS sequence"/>
</dbReference>
<feature type="transmembrane region" description="Helical" evidence="5">
    <location>
        <begin position="109"/>
        <end position="130"/>
    </location>
</feature>
<dbReference type="AlphaFoldDB" id="A0A9D1DLY0"/>
<feature type="transmembrane region" description="Helical" evidence="5">
    <location>
        <begin position="78"/>
        <end position="97"/>
    </location>
</feature>
<evidence type="ECO:0000313" key="7">
    <source>
        <dbReference type="Proteomes" id="UP000824238"/>
    </source>
</evidence>
<keyword evidence="2 5" id="KW-0812">Transmembrane</keyword>
<comment type="subcellular location">
    <subcellularLocation>
        <location evidence="1">Membrane</location>
        <topology evidence="1">Multi-pass membrane protein</topology>
    </subcellularLocation>
</comment>
<dbReference type="GO" id="GO:0016020">
    <property type="term" value="C:membrane"/>
    <property type="evidence" value="ECO:0007669"/>
    <property type="project" value="UniProtKB-SubCell"/>
</dbReference>
<evidence type="ECO:0000256" key="5">
    <source>
        <dbReference type="SAM" id="Phobius"/>
    </source>
</evidence>
<reference evidence="6" key="1">
    <citation type="submission" date="2020-10" db="EMBL/GenBank/DDBJ databases">
        <authorList>
            <person name="Gilroy R."/>
        </authorList>
    </citation>
    <scope>NUCLEOTIDE SEQUENCE</scope>
    <source>
        <strain evidence="6">ChiGjej3B3-7149</strain>
    </source>
</reference>
<evidence type="ECO:0000256" key="1">
    <source>
        <dbReference type="ARBA" id="ARBA00004141"/>
    </source>
</evidence>
<dbReference type="PANTHER" id="PTHR13285:SF18">
    <property type="entry name" value="PROTEIN-CYSTEINE N-PALMITOYLTRANSFERASE RASP"/>
    <property type="match status" value="1"/>
</dbReference>
<dbReference type="EMBL" id="DVHH01000158">
    <property type="protein sequence ID" value="HIR55230.1"/>
    <property type="molecule type" value="Genomic_DNA"/>
</dbReference>
<feature type="transmembrane region" description="Helical" evidence="5">
    <location>
        <begin position="6"/>
        <end position="26"/>
    </location>
</feature>
<evidence type="ECO:0000256" key="4">
    <source>
        <dbReference type="ARBA" id="ARBA00023136"/>
    </source>
</evidence>
<organism evidence="6 7">
    <name type="scientific">Candidatus Scatomorpha intestinigallinarum</name>
    <dbReference type="NCBI Taxonomy" id="2840923"/>
    <lineage>
        <taxon>Bacteria</taxon>
        <taxon>Bacillati</taxon>
        <taxon>Bacillota</taxon>
        <taxon>Clostridia</taxon>
        <taxon>Eubacteriales</taxon>
        <taxon>Candidatus Scatomorpha</taxon>
    </lineage>
</organism>
<gene>
    <name evidence="6" type="ORF">IAD36_06550</name>
</gene>
<feature type="transmembrane region" description="Helical" evidence="5">
    <location>
        <begin position="142"/>
        <end position="160"/>
    </location>
</feature>
<feature type="transmembrane region" description="Helical" evidence="5">
    <location>
        <begin position="296"/>
        <end position="318"/>
    </location>
</feature>
<keyword evidence="3 5" id="KW-1133">Transmembrane helix</keyword>
<feature type="transmembrane region" description="Helical" evidence="5">
    <location>
        <begin position="189"/>
        <end position="207"/>
    </location>
</feature>
<evidence type="ECO:0000313" key="6">
    <source>
        <dbReference type="EMBL" id="HIR55230.1"/>
    </source>
</evidence>
<proteinExistence type="predicted"/>
<reference evidence="6" key="2">
    <citation type="journal article" date="2021" name="PeerJ">
        <title>Extensive microbial diversity within the chicken gut microbiome revealed by metagenomics and culture.</title>
        <authorList>
            <person name="Gilroy R."/>
            <person name="Ravi A."/>
            <person name="Getino M."/>
            <person name="Pursley I."/>
            <person name="Horton D.L."/>
            <person name="Alikhan N.F."/>
            <person name="Baker D."/>
            <person name="Gharbi K."/>
            <person name="Hall N."/>
            <person name="Watson M."/>
            <person name="Adriaenssens E.M."/>
            <person name="Foster-Nyarko E."/>
            <person name="Jarju S."/>
            <person name="Secka A."/>
            <person name="Antonio M."/>
            <person name="Oren A."/>
            <person name="Chaudhuri R.R."/>
            <person name="La Ragione R."/>
            <person name="Hildebrand F."/>
            <person name="Pallen M.J."/>
        </authorList>
    </citation>
    <scope>NUCLEOTIDE SEQUENCE</scope>
    <source>
        <strain evidence="6">ChiGjej3B3-7149</strain>
    </source>
</reference>
<dbReference type="InterPro" id="IPR004299">
    <property type="entry name" value="MBOAT_fam"/>
</dbReference>
<dbReference type="Pfam" id="PF03062">
    <property type="entry name" value="MBOAT"/>
    <property type="match status" value="1"/>
</dbReference>